<dbReference type="Proteomes" id="UP000887578">
    <property type="component" value="Unplaced"/>
</dbReference>
<evidence type="ECO:0000256" key="1">
    <source>
        <dbReference type="ARBA" id="ARBA00011079"/>
    </source>
</evidence>
<dbReference type="InterPro" id="IPR042269">
    <property type="entry name" value="Ser_carbopepase_S28_SKS"/>
</dbReference>
<keyword evidence="6" id="KW-1185">Reference proteome</keyword>
<reference evidence="7" key="1">
    <citation type="submission" date="2022-11" db="UniProtKB">
        <authorList>
            <consortium name="WormBaseParasite"/>
        </authorList>
    </citation>
    <scope>IDENTIFICATION</scope>
</reference>
<dbReference type="GO" id="GO:0070008">
    <property type="term" value="F:serine-type exopeptidase activity"/>
    <property type="evidence" value="ECO:0007669"/>
    <property type="project" value="InterPro"/>
</dbReference>
<protein>
    <submittedName>
        <fullName evidence="7">Uncharacterized protein</fullName>
    </submittedName>
</protein>
<dbReference type="Gene3D" id="1.20.120.980">
    <property type="entry name" value="Serine carboxypeptidase S28, SKS domain"/>
    <property type="match status" value="1"/>
</dbReference>
<comment type="similarity">
    <text evidence="1">Belongs to the peptidase S28 family.</text>
</comment>
<dbReference type="Gene3D" id="3.40.50.1820">
    <property type="entry name" value="alpha/beta hydrolase"/>
    <property type="match status" value="2"/>
</dbReference>
<dbReference type="SUPFAM" id="SSF53474">
    <property type="entry name" value="alpha/beta-Hydrolases"/>
    <property type="match status" value="1"/>
</dbReference>
<evidence type="ECO:0000256" key="4">
    <source>
        <dbReference type="ARBA" id="ARBA00022801"/>
    </source>
</evidence>
<organism evidence="6 7">
    <name type="scientific">Panagrolaimus davidi</name>
    <dbReference type="NCBI Taxonomy" id="227884"/>
    <lineage>
        <taxon>Eukaryota</taxon>
        <taxon>Metazoa</taxon>
        <taxon>Ecdysozoa</taxon>
        <taxon>Nematoda</taxon>
        <taxon>Chromadorea</taxon>
        <taxon>Rhabditida</taxon>
        <taxon>Tylenchina</taxon>
        <taxon>Panagrolaimomorpha</taxon>
        <taxon>Panagrolaimoidea</taxon>
        <taxon>Panagrolaimidae</taxon>
        <taxon>Panagrolaimus</taxon>
    </lineage>
</organism>
<dbReference type="PANTHER" id="PTHR11010:SF117">
    <property type="entry name" value="SERINE PROTEASE 16"/>
    <property type="match status" value="1"/>
</dbReference>
<dbReference type="Pfam" id="PF05577">
    <property type="entry name" value="Peptidase_S28"/>
    <property type="match status" value="2"/>
</dbReference>
<keyword evidence="5" id="KW-0325">Glycoprotein</keyword>
<keyword evidence="2" id="KW-0645">Protease</keyword>
<dbReference type="PANTHER" id="PTHR11010">
    <property type="entry name" value="PROTEASE S28 PRO-X CARBOXYPEPTIDASE-RELATED"/>
    <property type="match status" value="1"/>
</dbReference>
<dbReference type="InterPro" id="IPR008758">
    <property type="entry name" value="Peptidase_S28"/>
</dbReference>
<evidence type="ECO:0000313" key="7">
    <source>
        <dbReference type="WBParaSite" id="PDA_v2.g24716.t1"/>
    </source>
</evidence>
<proteinExistence type="inferred from homology"/>
<evidence type="ECO:0000256" key="3">
    <source>
        <dbReference type="ARBA" id="ARBA00022729"/>
    </source>
</evidence>
<evidence type="ECO:0000256" key="5">
    <source>
        <dbReference type="ARBA" id="ARBA00023180"/>
    </source>
</evidence>
<dbReference type="GO" id="GO:0008239">
    <property type="term" value="F:dipeptidyl-peptidase activity"/>
    <property type="evidence" value="ECO:0007669"/>
    <property type="project" value="TreeGrafter"/>
</dbReference>
<accession>A0A914QC14</accession>
<keyword evidence="3" id="KW-0732">Signal</keyword>
<dbReference type="InterPro" id="IPR029058">
    <property type="entry name" value="AB_hydrolase_fold"/>
</dbReference>
<dbReference type="AlphaFoldDB" id="A0A914QC14"/>
<evidence type="ECO:0000256" key="2">
    <source>
        <dbReference type="ARBA" id="ARBA00022670"/>
    </source>
</evidence>
<dbReference type="GO" id="GO:0006508">
    <property type="term" value="P:proteolysis"/>
    <property type="evidence" value="ECO:0007669"/>
    <property type="project" value="UniProtKB-KW"/>
</dbReference>
<name>A0A914QC14_9BILA</name>
<evidence type="ECO:0000313" key="6">
    <source>
        <dbReference type="Proteomes" id="UP000887578"/>
    </source>
</evidence>
<keyword evidence="4" id="KW-0378">Hydrolase</keyword>
<sequence length="382" mass="43456">MNKPSKNKVLNLGLLYSHSGVYNFGQQRYKDLVQYLNYTSFDDLDRSAMRSWIWQTCNEFGFFGTTDSGNSFFGSRISLNFYIDICMDVFGYNVEKIKAGIAKTLKVYGGMENYTGTNVIAPRGSIDPWSALALKASNDSSVIPYLIEEGSHCSDMSPPSESDSESMKNLKALILQNIKKWIGVSPINNFVDARSSNNKQKKLYGSQITWGKDSGFYKYKPSKKQLRRSFGRYLHKEILMKKFTENAAYMNITQNAISQPADHFNKTDAKEWNQRFWNNSVFYKSDGPVFLMIDGEGPGGPSFINDENSPFLTWAKRFGADTYFLEHRGYGESLPTSEQSMETLKYISSEQALADIANFIEAINEIRPNSKWITFGGSYKYN</sequence>
<dbReference type="WBParaSite" id="PDA_v2.g24716.t1">
    <property type="protein sequence ID" value="PDA_v2.g24716.t1"/>
    <property type="gene ID" value="PDA_v2.g24716"/>
</dbReference>